<sequence>MANLNAVSIHQFFAIHPDANGNLWAICYYCVRQIRMRHANHFGHLYAHLASCQQADLLQHALMSIQNPAPFAAINNLNAQLLNVNAQLVNAQAREAALQIQVQTMQLPLTFSEISSVLIKFIQMPESNNNSDLVGCFCM</sequence>
<dbReference type="WBParaSite" id="jg11958">
    <property type="protein sequence ID" value="jg11958"/>
    <property type="gene ID" value="jg11958"/>
</dbReference>
<proteinExistence type="predicted"/>
<evidence type="ECO:0000313" key="1">
    <source>
        <dbReference type="Proteomes" id="UP000887574"/>
    </source>
</evidence>
<keyword evidence="1" id="KW-1185">Reference proteome</keyword>
<reference evidence="2" key="1">
    <citation type="submission" date="2022-11" db="UniProtKB">
        <authorList>
            <consortium name="WormBaseParasite"/>
        </authorList>
    </citation>
    <scope>IDENTIFICATION</scope>
</reference>
<evidence type="ECO:0000313" key="2">
    <source>
        <dbReference type="WBParaSite" id="jg11958"/>
    </source>
</evidence>
<organism evidence="1 2">
    <name type="scientific">Ditylenchus dipsaci</name>
    <dbReference type="NCBI Taxonomy" id="166011"/>
    <lineage>
        <taxon>Eukaryota</taxon>
        <taxon>Metazoa</taxon>
        <taxon>Ecdysozoa</taxon>
        <taxon>Nematoda</taxon>
        <taxon>Chromadorea</taxon>
        <taxon>Rhabditida</taxon>
        <taxon>Tylenchina</taxon>
        <taxon>Tylenchomorpha</taxon>
        <taxon>Sphaerularioidea</taxon>
        <taxon>Anguinidae</taxon>
        <taxon>Anguininae</taxon>
        <taxon>Ditylenchus</taxon>
    </lineage>
</organism>
<dbReference type="AlphaFoldDB" id="A0A915CT52"/>
<name>A0A915CT52_9BILA</name>
<dbReference type="Proteomes" id="UP000887574">
    <property type="component" value="Unplaced"/>
</dbReference>
<accession>A0A915CT52</accession>
<protein>
    <submittedName>
        <fullName evidence="2">BED-type domain-containing protein</fullName>
    </submittedName>
</protein>